<name>A0A4Z1H444_9HELO</name>
<proteinExistence type="predicted"/>
<keyword evidence="2" id="KW-1185">Reference proteome</keyword>
<organism evidence="1 2">
    <name type="scientific">Botrytis hyacinthi</name>
    <dbReference type="NCBI Taxonomy" id="278943"/>
    <lineage>
        <taxon>Eukaryota</taxon>
        <taxon>Fungi</taxon>
        <taxon>Dikarya</taxon>
        <taxon>Ascomycota</taxon>
        <taxon>Pezizomycotina</taxon>
        <taxon>Leotiomycetes</taxon>
        <taxon>Helotiales</taxon>
        <taxon>Sclerotiniaceae</taxon>
        <taxon>Botrytis</taxon>
    </lineage>
</organism>
<reference evidence="1 2" key="1">
    <citation type="submission" date="2017-12" db="EMBL/GenBank/DDBJ databases">
        <title>Comparative genomics of Botrytis spp.</title>
        <authorList>
            <person name="Valero-Jimenez C.A."/>
            <person name="Tapia P."/>
            <person name="Veloso J."/>
            <person name="Silva-Moreno E."/>
            <person name="Staats M."/>
            <person name="Valdes J.H."/>
            <person name="Van Kan J.A.L."/>
        </authorList>
    </citation>
    <scope>NUCLEOTIDE SEQUENCE [LARGE SCALE GENOMIC DNA]</scope>
    <source>
        <strain evidence="1 2">Bh0001</strain>
    </source>
</reference>
<sequence length="204" mass="22359">MLSSCQTSIPDLTGIHVPSNNVCEWIFQGDTISMNQYSSDIAEDLASDLVDEFSTSCNFATAKSDQHNNFVNTSARSSFDHRLPESTCVASSYADTETSMRPQYTVSSSESISQSSIFIPTPTTSVDYNGDTNIPMSQSDSVGLQHQSAYSIFPTFTSGSTPLDTWVETPEIHEQMAFNLSDPTTHLANTKGRQEISWQIGTKI</sequence>
<evidence type="ECO:0000313" key="2">
    <source>
        <dbReference type="Proteomes" id="UP000297814"/>
    </source>
</evidence>
<dbReference type="EMBL" id="PQXK01000002">
    <property type="protein sequence ID" value="TGO43239.1"/>
    <property type="molecule type" value="Genomic_DNA"/>
</dbReference>
<accession>A0A4Z1H444</accession>
<dbReference type="AlphaFoldDB" id="A0A4Z1H444"/>
<protein>
    <submittedName>
        <fullName evidence="1">Uncharacterized protein</fullName>
    </submittedName>
</protein>
<evidence type="ECO:0000313" key="1">
    <source>
        <dbReference type="EMBL" id="TGO43239.1"/>
    </source>
</evidence>
<dbReference type="Proteomes" id="UP000297814">
    <property type="component" value="Unassembled WGS sequence"/>
</dbReference>
<gene>
    <name evidence="1" type="ORF">BHYA_0002g00430</name>
</gene>
<comment type="caution">
    <text evidence="1">The sequence shown here is derived from an EMBL/GenBank/DDBJ whole genome shotgun (WGS) entry which is preliminary data.</text>
</comment>